<gene>
    <name evidence="1" type="ORF">PGSY75_0016200C</name>
</gene>
<accession>A0A151L384</accession>
<dbReference type="SUPFAM" id="SSF50978">
    <property type="entry name" value="WD40 repeat-like"/>
    <property type="match status" value="1"/>
</dbReference>
<dbReference type="Proteomes" id="UP000076004">
    <property type="component" value="Unassembled WGS sequence"/>
</dbReference>
<comment type="caution">
    <text evidence="1">The sequence shown here is derived from an EMBL/GenBank/DDBJ whole genome shotgun (WGS) entry which is preliminary data.</text>
</comment>
<evidence type="ECO:0008006" key="3">
    <source>
        <dbReference type="Google" id="ProtNLM"/>
    </source>
</evidence>
<organism evidence="1 2">
    <name type="scientific">Plasmodium gaboni</name>
    <dbReference type="NCBI Taxonomy" id="647221"/>
    <lineage>
        <taxon>Eukaryota</taxon>
        <taxon>Sar</taxon>
        <taxon>Alveolata</taxon>
        <taxon>Apicomplexa</taxon>
        <taxon>Aconoidasida</taxon>
        <taxon>Haemosporida</taxon>
        <taxon>Plasmodiidae</taxon>
        <taxon>Plasmodium</taxon>
        <taxon>Plasmodium (Laverania)</taxon>
    </lineage>
</organism>
<dbReference type="InterPro" id="IPR036322">
    <property type="entry name" value="WD40_repeat_dom_sf"/>
</dbReference>
<reference evidence="1 2" key="1">
    <citation type="journal article" date="2016" name="Nat. Commun.">
        <title>Genomes of cryptic chimpanzee Plasmodium species reveal key evolutionary events leading to human malaria.</title>
        <authorList>
            <person name="Sundararaman S.A."/>
            <person name="Plenderleith L.J."/>
            <person name="Liu W."/>
            <person name="Loy D.E."/>
            <person name="Learn G.H."/>
            <person name="Li Y."/>
            <person name="Shaw K.S."/>
            <person name="Ayouba A."/>
            <person name="Peeters M."/>
            <person name="Speede S."/>
            <person name="Shaw G.M."/>
            <person name="Bushman F.D."/>
            <person name="Brisson D."/>
            <person name="Rayner J.C."/>
            <person name="Sharp P.M."/>
            <person name="Hahn B.H."/>
        </authorList>
    </citation>
    <scope>NUCLEOTIDE SEQUENCE [LARGE SCALE GENOMIC DNA]</scope>
    <source>
        <strain evidence="1 2">SY75</strain>
    </source>
</reference>
<dbReference type="RefSeq" id="XP_018638923.1">
    <property type="nucleotide sequence ID" value="XM_018783302.1"/>
</dbReference>
<dbReference type="VEuPathDB" id="PlasmoDB:PGABG01_1235000"/>
<proteinExistence type="predicted"/>
<dbReference type="GeneID" id="29773874"/>
<protein>
    <recommendedName>
        <fullName evidence="3">Vacuolar import/degradation Vid27 C-terminal domain-containing protein</fullName>
    </recommendedName>
</protein>
<dbReference type="AlphaFoldDB" id="A0A151L384"/>
<evidence type="ECO:0000313" key="1">
    <source>
        <dbReference type="EMBL" id="KYN93409.1"/>
    </source>
</evidence>
<evidence type="ECO:0000313" key="2">
    <source>
        <dbReference type="Proteomes" id="UP000076004"/>
    </source>
</evidence>
<dbReference type="KEGG" id="pgab:PGSY75_0016200C"/>
<sequence length="483" mass="57962">KKRMIKKNKNNIMNFNRSEEVYDYNNNGNINRGNRNIYHDISRIRKDNLYNYRENTSYNNSPTNILNNMYNNCVGAKFYRKIEGVECISRMAKEPRLQDEIINLSDSDELEDDEKPFDHQKKEKIYRMKNKHLRTSGKYSLVLRQSILPQHYKEKMEMNSQDIKLWNYINYDNIYNELCIFEFNDINNRKKIYHMNKEAFIYENEKCIPKEVHINNSEGYQLILLDERFDINLYMMDTKEEKLIRKWCTRNIPINKLLKKVENIYLGFNDTSLFFVDTRIERCIQHIFQYNTKTPRIEHASIDNVGRIIVNTSVGELKYYDGTLNKQNKIKKSKNVIHGTDDMVHLTTTHKGLHSIVTCNKRVIIYENYIGNENFFDYVIKKCYRHQQNSTILYIEPYDEFLNDLGDYYFIKSVIYKDDKYLFTFAKNFCVIWNIYEGINQQVPYTIKKIPEIISDISLYDIQDDQRAILLATENSLILTRLI</sequence>
<dbReference type="EMBL" id="LVLB01000177">
    <property type="protein sequence ID" value="KYN93409.1"/>
    <property type="molecule type" value="Genomic_DNA"/>
</dbReference>
<dbReference type="VEuPathDB" id="PlasmoDB:PGSY75_0016200C"/>
<feature type="non-terminal residue" evidence="1">
    <location>
        <position position="1"/>
    </location>
</feature>
<name>A0A151L384_9APIC</name>